<gene>
    <name evidence="1" type="ORF">CPB83DRAFT_904393</name>
</gene>
<organism evidence="1 2">
    <name type="scientific">Crepidotus variabilis</name>
    <dbReference type="NCBI Taxonomy" id="179855"/>
    <lineage>
        <taxon>Eukaryota</taxon>
        <taxon>Fungi</taxon>
        <taxon>Dikarya</taxon>
        <taxon>Basidiomycota</taxon>
        <taxon>Agaricomycotina</taxon>
        <taxon>Agaricomycetes</taxon>
        <taxon>Agaricomycetidae</taxon>
        <taxon>Agaricales</taxon>
        <taxon>Agaricineae</taxon>
        <taxon>Crepidotaceae</taxon>
        <taxon>Crepidotus</taxon>
    </lineage>
</organism>
<evidence type="ECO:0000313" key="2">
    <source>
        <dbReference type="Proteomes" id="UP000807306"/>
    </source>
</evidence>
<sequence>MNMDVDPDFEKDSPANFRHEVDLRIQHHHDEIRRLKSLRNISSPMSRLSVELFSAIVEFCQSGSQEPGWIRLAQVCSHWRQVMIQRPSLWTKISLSSMEAASTMLERSGTAGISVCWTAPALPPRQFRHLPLRPEATAYYHRPLTIANFVLRNALSRIKSFAIFGPSSGDHCPCPESEIQQRLLEHLEPGPIPRLQKLTILLWNSKPLQPQQERSPDQDLITFFEQCAGITPLSISPLAELRVSYIASWNSPLLRTNLKKCTIEYCDVQPSMREFALAIRRMSSLLKLSAGSSRDIHFRRPCLPSPNSDSVPLPHLDNPRSTTNSNILDNIQLCGPLPNINYILQYMDLRHISKISISAIRDKSSGPFTELFSQLARKYEVYSIKRPSFQYIWLTLYNYGIEFEATQLSLELPLETTGQVGISSREQLRKFRLTLNLNWGPLPEDDGEELQSTLLDLACVSPMTRLLSLSIIINERIPATTIHQVLGPQPKLHSLELTGSLLDSFIEFLTPEDDADTINLPLLRILCISEGRFRRSRTAWVPFQNLVDCLQKRFHKGSVLQSLDLSGSYGLQNGDIYRLHSLVEKIEWSSDETMDIGSSEHFGEDSL</sequence>
<evidence type="ECO:0008006" key="3">
    <source>
        <dbReference type="Google" id="ProtNLM"/>
    </source>
</evidence>
<dbReference type="Proteomes" id="UP000807306">
    <property type="component" value="Unassembled WGS sequence"/>
</dbReference>
<dbReference type="OrthoDB" id="3221235at2759"/>
<protein>
    <recommendedName>
        <fullName evidence="3">F-box domain-containing protein</fullName>
    </recommendedName>
</protein>
<dbReference type="Gene3D" id="1.20.1280.50">
    <property type="match status" value="1"/>
</dbReference>
<name>A0A9P6EMY9_9AGAR</name>
<comment type="caution">
    <text evidence="1">The sequence shown here is derived from an EMBL/GenBank/DDBJ whole genome shotgun (WGS) entry which is preliminary data.</text>
</comment>
<accession>A0A9P6EMY9</accession>
<evidence type="ECO:0000313" key="1">
    <source>
        <dbReference type="EMBL" id="KAF9531762.1"/>
    </source>
</evidence>
<proteinExistence type="predicted"/>
<dbReference type="EMBL" id="MU157834">
    <property type="protein sequence ID" value="KAF9531762.1"/>
    <property type="molecule type" value="Genomic_DNA"/>
</dbReference>
<keyword evidence="2" id="KW-1185">Reference proteome</keyword>
<dbReference type="AlphaFoldDB" id="A0A9P6EMY9"/>
<reference evidence="1" key="1">
    <citation type="submission" date="2020-11" db="EMBL/GenBank/DDBJ databases">
        <authorList>
            <consortium name="DOE Joint Genome Institute"/>
            <person name="Ahrendt S."/>
            <person name="Riley R."/>
            <person name="Andreopoulos W."/>
            <person name="Labutti K."/>
            <person name="Pangilinan J."/>
            <person name="Ruiz-Duenas F.J."/>
            <person name="Barrasa J.M."/>
            <person name="Sanchez-Garcia M."/>
            <person name="Camarero S."/>
            <person name="Miyauchi S."/>
            <person name="Serrano A."/>
            <person name="Linde D."/>
            <person name="Babiker R."/>
            <person name="Drula E."/>
            <person name="Ayuso-Fernandez I."/>
            <person name="Pacheco R."/>
            <person name="Padilla G."/>
            <person name="Ferreira P."/>
            <person name="Barriuso J."/>
            <person name="Kellner H."/>
            <person name="Castanera R."/>
            <person name="Alfaro M."/>
            <person name="Ramirez L."/>
            <person name="Pisabarro A.G."/>
            <person name="Kuo A."/>
            <person name="Tritt A."/>
            <person name="Lipzen A."/>
            <person name="He G."/>
            <person name="Yan M."/>
            <person name="Ng V."/>
            <person name="Cullen D."/>
            <person name="Martin F."/>
            <person name="Rosso M.-N."/>
            <person name="Henrissat B."/>
            <person name="Hibbett D."/>
            <person name="Martinez A.T."/>
            <person name="Grigoriev I.V."/>
        </authorList>
    </citation>
    <scope>NUCLEOTIDE SEQUENCE</scope>
    <source>
        <strain evidence="1">CBS 506.95</strain>
    </source>
</reference>